<reference evidence="16" key="1">
    <citation type="journal article" date="2021" name="Genome Biol. Evol.">
        <title>A High-Quality Reference Genome for a Parasitic Bivalve with Doubly Uniparental Inheritance (Bivalvia: Unionida).</title>
        <authorList>
            <person name="Smith C.H."/>
        </authorList>
    </citation>
    <scope>NUCLEOTIDE SEQUENCE</scope>
    <source>
        <strain evidence="16">CHS0354</strain>
    </source>
</reference>
<organism evidence="16 17">
    <name type="scientific">Potamilus streckersoni</name>
    <dbReference type="NCBI Taxonomy" id="2493646"/>
    <lineage>
        <taxon>Eukaryota</taxon>
        <taxon>Metazoa</taxon>
        <taxon>Spiralia</taxon>
        <taxon>Lophotrochozoa</taxon>
        <taxon>Mollusca</taxon>
        <taxon>Bivalvia</taxon>
        <taxon>Autobranchia</taxon>
        <taxon>Heteroconchia</taxon>
        <taxon>Palaeoheterodonta</taxon>
        <taxon>Unionida</taxon>
        <taxon>Unionoidea</taxon>
        <taxon>Unionidae</taxon>
        <taxon>Ambleminae</taxon>
        <taxon>Lampsilini</taxon>
        <taxon>Potamilus</taxon>
    </lineage>
</organism>
<evidence type="ECO:0000256" key="15">
    <source>
        <dbReference type="SAM" id="SignalP"/>
    </source>
</evidence>
<feature type="transmembrane region" description="Helical" evidence="14">
    <location>
        <begin position="128"/>
        <end position="154"/>
    </location>
</feature>
<evidence type="ECO:0000256" key="12">
    <source>
        <dbReference type="ARBA" id="ARBA00055495"/>
    </source>
</evidence>
<evidence type="ECO:0000256" key="14">
    <source>
        <dbReference type="SAM" id="Phobius"/>
    </source>
</evidence>
<keyword evidence="9" id="KW-0325">Glycoprotein</keyword>
<reference evidence="16" key="3">
    <citation type="submission" date="2023-05" db="EMBL/GenBank/DDBJ databases">
        <authorList>
            <person name="Smith C.H."/>
        </authorList>
    </citation>
    <scope>NUCLEOTIDE SEQUENCE</scope>
    <source>
        <strain evidence="16">CHS0354</strain>
        <tissue evidence="16">Mantle</tissue>
    </source>
</reference>
<dbReference type="GO" id="GO:0015184">
    <property type="term" value="F:L-cystine transmembrane transporter activity"/>
    <property type="evidence" value="ECO:0007669"/>
    <property type="project" value="TreeGrafter"/>
</dbReference>
<keyword evidence="8 14" id="KW-0472">Membrane</keyword>
<comment type="caution">
    <text evidence="16">The sequence shown here is derived from an EMBL/GenBank/DDBJ whole genome shotgun (WGS) entry which is preliminary data.</text>
</comment>
<dbReference type="FunFam" id="1.20.1280.290:FF:000023">
    <property type="entry name" value="Cystinosin homolog"/>
    <property type="match status" value="1"/>
</dbReference>
<dbReference type="GO" id="GO:0005765">
    <property type="term" value="C:lysosomal membrane"/>
    <property type="evidence" value="ECO:0007669"/>
    <property type="project" value="UniProtKB-SubCell"/>
</dbReference>
<dbReference type="AlphaFoldDB" id="A0AAE0SXC5"/>
<keyword evidence="15" id="KW-0732">Signal</keyword>
<feature type="transmembrane region" description="Helical" evidence="14">
    <location>
        <begin position="319"/>
        <end position="338"/>
    </location>
</feature>
<evidence type="ECO:0000256" key="5">
    <source>
        <dbReference type="ARBA" id="ARBA00022737"/>
    </source>
</evidence>
<evidence type="ECO:0000256" key="9">
    <source>
        <dbReference type="ARBA" id="ARBA00023180"/>
    </source>
</evidence>
<dbReference type="FunFam" id="1.20.1280.290:FF:000016">
    <property type="entry name" value="Cystinosin homolog"/>
    <property type="match status" value="1"/>
</dbReference>
<comment type="similarity">
    <text evidence="2">Belongs to the cystinosin family.</text>
</comment>
<evidence type="ECO:0000256" key="4">
    <source>
        <dbReference type="ARBA" id="ARBA00022692"/>
    </source>
</evidence>
<comment type="function">
    <text evidence="12">Cystine/H(+) symporter that mediates export of cystine, the oxidized dimer of cysteine, from lysosomes. May play a role in the degradation of engulfed apoptotic cells.</text>
</comment>
<evidence type="ECO:0000256" key="10">
    <source>
        <dbReference type="ARBA" id="ARBA00023228"/>
    </source>
</evidence>
<dbReference type="SMART" id="SM00679">
    <property type="entry name" value="CTNS"/>
    <property type="match status" value="2"/>
</dbReference>
<feature type="transmembrane region" description="Helical" evidence="14">
    <location>
        <begin position="279"/>
        <end position="299"/>
    </location>
</feature>
<evidence type="ECO:0000256" key="13">
    <source>
        <dbReference type="ARBA" id="ARBA00074957"/>
    </source>
</evidence>
<keyword evidence="3" id="KW-0813">Transport</keyword>
<evidence type="ECO:0000256" key="7">
    <source>
        <dbReference type="ARBA" id="ARBA00022989"/>
    </source>
</evidence>
<feature type="chain" id="PRO_5042120968" description="Cystinosin homolog" evidence="15">
    <location>
        <begin position="30"/>
        <end position="402"/>
    </location>
</feature>
<keyword evidence="7 14" id="KW-1133">Transmembrane helix</keyword>
<dbReference type="InterPro" id="IPR006603">
    <property type="entry name" value="PQ-loop_rpt"/>
</dbReference>
<dbReference type="GO" id="GO:0015293">
    <property type="term" value="F:symporter activity"/>
    <property type="evidence" value="ECO:0007669"/>
    <property type="project" value="UniProtKB-KW"/>
</dbReference>
<feature type="transmembrane region" description="Helical" evidence="14">
    <location>
        <begin position="220"/>
        <end position="242"/>
    </location>
</feature>
<dbReference type="Pfam" id="PF04193">
    <property type="entry name" value="PQ-loop"/>
    <property type="match status" value="2"/>
</dbReference>
<feature type="transmembrane region" description="Helical" evidence="14">
    <location>
        <begin position="353"/>
        <end position="374"/>
    </location>
</feature>
<keyword evidence="17" id="KW-1185">Reference proteome</keyword>
<evidence type="ECO:0000256" key="2">
    <source>
        <dbReference type="ARBA" id="ARBA00006855"/>
    </source>
</evidence>
<name>A0AAE0SXC5_9BIVA</name>
<dbReference type="PANTHER" id="PTHR13131:SF5">
    <property type="entry name" value="CYSTINOSIN"/>
    <property type="match status" value="1"/>
</dbReference>
<evidence type="ECO:0000313" key="17">
    <source>
        <dbReference type="Proteomes" id="UP001195483"/>
    </source>
</evidence>
<proteinExistence type="inferred from homology"/>
<comment type="catalytic activity">
    <reaction evidence="11">
        <text>L-cystine(out) + H(+)(out) = L-cystine(in) + H(+)(in)</text>
        <dbReference type="Rhea" id="RHEA:66172"/>
        <dbReference type="ChEBI" id="CHEBI:15378"/>
        <dbReference type="ChEBI" id="CHEBI:35491"/>
    </reaction>
    <physiologicalReaction direction="left-to-right" evidence="11">
        <dbReference type="Rhea" id="RHEA:66173"/>
    </physiologicalReaction>
</comment>
<evidence type="ECO:0000256" key="11">
    <source>
        <dbReference type="ARBA" id="ARBA00048473"/>
    </source>
</evidence>
<dbReference type="Gene3D" id="1.20.1280.290">
    <property type="match status" value="2"/>
</dbReference>
<evidence type="ECO:0000256" key="6">
    <source>
        <dbReference type="ARBA" id="ARBA00022847"/>
    </source>
</evidence>
<sequence length="402" mass="45841">MLLVMFKNYWLPLVLQTLLLFFNFTCVDAVTLTFSDQDIQVVINDNSSVRLVASAPLTEDATIRFTYQIGDGNVEFYQQGTALIENLPNVTMKNGTSAVTVFIDGKNPGHLTLGVNSNSSSFENLDDVFLLVTIVHNSALVIISSVIGWIYFAAWTISFYPQVYENFRRKSVVGLNFDFLGLNITGFFTYGLFNIGMYWIPEVKNDYKKLHPKGINPVELNDVIFTIHAVFITTVTIIQCLIYKKDKQRVSRVARVLLVGIWLFAAVALIVALCKTITWLTYLYYFSYIKLGITLIKYIPQAYMNFRRKSTEGWSIGNVLLDFTGGSFSILQMFLLSYNNDDWGSIFGNPTKFGLGFFSILFDMLFIIQHYILYRHKASYEILIDSPEKDIDDVFKPTSHSE</sequence>
<dbReference type="EMBL" id="JAEAOA010001358">
    <property type="protein sequence ID" value="KAK3599826.1"/>
    <property type="molecule type" value="Genomic_DNA"/>
</dbReference>
<evidence type="ECO:0000256" key="1">
    <source>
        <dbReference type="ARBA" id="ARBA00004155"/>
    </source>
</evidence>
<accession>A0AAE0SXC5</accession>
<evidence type="ECO:0000313" key="16">
    <source>
        <dbReference type="EMBL" id="KAK3599826.1"/>
    </source>
</evidence>
<keyword evidence="6" id="KW-0769">Symport</keyword>
<comment type="subcellular location">
    <subcellularLocation>
        <location evidence="1">Lysosome membrane</location>
        <topology evidence="1">Multi-pass membrane protein</topology>
    </subcellularLocation>
</comment>
<dbReference type="PANTHER" id="PTHR13131">
    <property type="entry name" value="CYSTINOSIN"/>
    <property type="match status" value="1"/>
</dbReference>
<dbReference type="InterPro" id="IPR005282">
    <property type="entry name" value="LC_transporter"/>
</dbReference>
<reference evidence="16" key="2">
    <citation type="journal article" date="2021" name="Genome Biol. Evol.">
        <title>Developing a high-quality reference genome for a parasitic bivalve with doubly uniparental inheritance (Bivalvia: Unionida).</title>
        <authorList>
            <person name="Smith C.H."/>
        </authorList>
    </citation>
    <scope>NUCLEOTIDE SEQUENCE</scope>
    <source>
        <strain evidence="16">CHS0354</strain>
        <tissue evidence="16">Mantle</tissue>
    </source>
</reference>
<keyword evidence="4 14" id="KW-0812">Transmembrane</keyword>
<feature type="transmembrane region" description="Helical" evidence="14">
    <location>
        <begin position="254"/>
        <end position="273"/>
    </location>
</feature>
<feature type="signal peptide" evidence="15">
    <location>
        <begin position="1"/>
        <end position="29"/>
    </location>
</feature>
<feature type="transmembrane region" description="Helical" evidence="14">
    <location>
        <begin position="175"/>
        <end position="200"/>
    </location>
</feature>
<keyword evidence="10" id="KW-0458">Lysosome</keyword>
<protein>
    <recommendedName>
        <fullName evidence="13">Cystinosin homolog</fullName>
    </recommendedName>
</protein>
<gene>
    <name evidence="16" type="ORF">CHS0354_022393</name>
</gene>
<dbReference type="Proteomes" id="UP001195483">
    <property type="component" value="Unassembled WGS sequence"/>
</dbReference>
<dbReference type="NCBIfam" id="TIGR00951">
    <property type="entry name" value="2A43"/>
    <property type="match status" value="1"/>
</dbReference>
<evidence type="ECO:0000256" key="3">
    <source>
        <dbReference type="ARBA" id="ARBA00022448"/>
    </source>
</evidence>
<evidence type="ECO:0000256" key="8">
    <source>
        <dbReference type="ARBA" id="ARBA00023136"/>
    </source>
</evidence>
<keyword evidence="5" id="KW-0677">Repeat</keyword>